<organism evidence="1 2">
    <name type="scientific">Arctium lappa</name>
    <name type="common">Greater burdock</name>
    <name type="synonym">Lappa major</name>
    <dbReference type="NCBI Taxonomy" id="4217"/>
    <lineage>
        <taxon>Eukaryota</taxon>
        <taxon>Viridiplantae</taxon>
        <taxon>Streptophyta</taxon>
        <taxon>Embryophyta</taxon>
        <taxon>Tracheophyta</taxon>
        <taxon>Spermatophyta</taxon>
        <taxon>Magnoliopsida</taxon>
        <taxon>eudicotyledons</taxon>
        <taxon>Gunneridae</taxon>
        <taxon>Pentapetalae</taxon>
        <taxon>asterids</taxon>
        <taxon>campanulids</taxon>
        <taxon>Asterales</taxon>
        <taxon>Asteraceae</taxon>
        <taxon>Carduoideae</taxon>
        <taxon>Cardueae</taxon>
        <taxon>Arctiinae</taxon>
        <taxon>Arctium</taxon>
    </lineage>
</organism>
<dbReference type="EMBL" id="CM042056">
    <property type="protein sequence ID" value="KAI3697832.1"/>
    <property type="molecule type" value="Genomic_DNA"/>
</dbReference>
<gene>
    <name evidence="1" type="ORF">L6452_30929</name>
</gene>
<reference evidence="2" key="1">
    <citation type="journal article" date="2022" name="Mol. Ecol. Resour.">
        <title>The genomes of chicory, endive, great burdock and yacon provide insights into Asteraceae palaeo-polyploidization history and plant inulin production.</title>
        <authorList>
            <person name="Fan W."/>
            <person name="Wang S."/>
            <person name="Wang H."/>
            <person name="Wang A."/>
            <person name="Jiang F."/>
            <person name="Liu H."/>
            <person name="Zhao H."/>
            <person name="Xu D."/>
            <person name="Zhang Y."/>
        </authorList>
    </citation>
    <scope>NUCLEOTIDE SEQUENCE [LARGE SCALE GENOMIC DNA]</scope>
    <source>
        <strain evidence="2">cv. Niubang</strain>
    </source>
</reference>
<proteinExistence type="predicted"/>
<evidence type="ECO:0000313" key="2">
    <source>
        <dbReference type="Proteomes" id="UP001055879"/>
    </source>
</evidence>
<protein>
    <submittedName>
        <fullName evidence="1">Uncharacterized protein</fullName>
    </submittedName>
</protein>
<sequence>MQYTRAQGNGAMIVCKALKLDGLVIIGGVTSNTYVAQLAEAKCSTKIQTDLEELLIIKPRESLLNVVTEHVKENHESE</sequence>
<comment type="caution">
    <text evidence="1">The sequence shown here is derived from an EMBL/GenBank/DDBJ whole genome shotgun (WGS) entry which is preliminary data.</text>
</comment>
<dbReference type="Proteomes" id="UP001055879">
    <property type="component" value="Linkage Group LG10"/>
</dbReference>
<name>A0ACB8ZJ36_ARCLA</name>
<accession>A0ACB8ZJ36</accession>
<evidence type="ECO:0000313" key="1">
    <source>
        <dbReference type="EMBL" id="KAI3697832.1"/>
    </source>
</evidence>
<keyword evidence="2" id="KW-1185">Reference proteome</keyword>
<reference evidence="1 2" key="2">
    <citation type="journal article" date="2022" name="Mol. Ecol. Resour.">
        <title>The genomes of chicory, endive, great burdock and yacon provide insights into Asteraceae paleo-polyploidization history and plant inulin production.</title>
        <authorList>
            <person name="Fan W."/>
            <person name="Wang S."/>
            <person name="Wang H."/>
            <person name="Wang A."/>
            <person name="Jiang F."/>
            <person name="Liu H."/>
            <person name="Zhao H."/>
            <person name="Xu D."/>
            <person name="Zhang Y."/>
        </authorList>
    </citation>
    <scope>NUCLEOTIDE SEQUENCE [LARGE SCALE GENOMIC DNA]</scope>
    <source>
        <strain evidence="2">cv. Niubang</strain>
    </source>
</reference>